<keyword evidence="8" id="KW-1185">Reference proteome</keyword>
<evidence type="ECO:0000259" key="6">
    <source>
        <dbReference type="PROSITE" id="PS50178"/>
    </source>
</evidence>
<dbReference type="SMART" id="SM00064">
    <property type="entry name" value="FYVE"/>
    <property type="match status" value="1"/>
</dbReference>
<evidence type="ECO:0000313" key="7">
    <source>
        <dbReference type="EMBL" id="KAJ6237155.1"/>
    </source>
</evidence>
<dbReference type="SUPFAM" id="SSF48371">
    <property type="entry name" value="ARM repeat"/>
    <property type="match status" value="1"/>
</dbReference>
<accession>A0ABQ8XY65</accession>
<proteinExistence type="predicted"/>
<feature type="compositionally biased region" description="Polar residues" evidence="5">
    <location>
        <begin position="327"/>
        <end position="343"/>
    </location>
</feature>
<dbReference type="Proteomes" id="UP001150062">
    <property type="component" value="Unassembled WGS sequence"/>
</dbReference>
<dbReference type="InterPro" id="IPR017455">
    <property type="entry name" value="Znf_FYVE-rel"/>
</dbReference>
<keyword evidence="2 4" id="KW-0863">Zinc-finger</keyword>
<feature type="region of interest" description="Disordered" evidence="5">
    <location>
        <begin position="322"/>
        <end position="348"/>
    </location>
</feature>
<protein>
    <submittedName>
        <fullName evidence="7">1-phosphatidylinositol 3-phosphate 5-kinase-related</fullName>
    </submittedName>
</protein>
<feature type="domain" description="FYVE-type" evidence="6">
    <location>
        <begin position="42"/>
        <end position="102"/>
    </location>
</feature>
<organism evidence="7 8">
    <name type="scientific">Anaeramoeba flamelloides</name>
    <dbReference type="NCBI Taxonomy" id="1746091"/>
    <lineage>
        <taxon>Eukaryota</taxon>
        <taxon>Metamonada</taxon>
        <taxon>Anaeramoebidae</taxon>
        <taxon>Anaeramoeba</taxon>
    </lineage>
</organism>
<dbReference type="InterPro" id="IPR052113">
    <property type="entry name" value="FYVE-type_Zinc_Finger"/>
</dbReference>
<dbReference type="PROSITE" id="PS50178">
    <property type="entry name" value="ZF_FYVE"/>
    <property type="match status" value="1"/>
</dbReference>
<comment type="caution">
    <text evidence="7">The sequence shown here is derived from an EMBL/GenBank/DDBJ whole genome shotgun (WGS) entry which is preliminary data.</text>
</comment>
<evidence type="ECO:0000256" key="1">
    <source>
        <dbReference type="ARBA" id="ARBA00022723"/>
    </source>
</evidence>
<name>A0ABQ8XY65_9EUKA</name>
<evidence type="ECO:0000256" key="5">
    <source>
        <dbReference type="SAM" id="MobiDB-lite"/>
    </source>
</evidence>
<dbReference type="Pfam" id="PF01363">
    <property type="entry name" value="FYVE"/>
    <property type="match status" value="1"/>
</dbReference>
<evidence type="ECO:0000256" key="4">
    <source>
        <dbReference type="PROSITE-ProRule" id="PRU00091"/>
    </source>
</evidence>
<evidence type="ECO:0000256" key="3">
    <source>
        <dbReference type="ARBA" id="ARBA00022833"/>
    </source>
</evidence>
<keyword evidence="1" id="KW-0479">Metal-binding</keyword>
<dbReference type="InterPro" id="IPR013083">
    <property type="entry name" value="Znf_RING/FYVE/PHD"/>
</dbReference>
<dbReference type="SUPFAM" id="SSF57903">
    <property type="entry name" value="FYVE/PHD zinc finger"/>
    <property type="match status" value="1"/>
</dbReference>
<dbReference type="PANTHER" id="PTHR39490">
    <property type="entry name" value="ARRESTIN DOMAIN-CONTAINING PROTEIN D"/>
    <property type="match status" value="1"/>
</dbReference>
<dbReference type="EMBL" id="JAOAOG010000239">
    <property type="protein sequence ID" value="KAJ6237155.1"/>
    <property type="molecule type" value="Genomic_DNA"/>
</dbReference>
<sequence>MSNCEFDRHIDDVDFSGHSQFASYSCLPPLPKLVEKTNWLSDSSYTHCVMCYYQFTTRRRRHHCRYCGILYCSNCSNNTFLFSNSETTQSQRVCNACFSFLVPSITQNTLDGLVQFCIRNSICTRNTYDTKLQRKYSLQFFISQLTNPDQQVSKLTFDVLLKFSRLKKTSLSNPSLFVLLFSVATAKRHAEQPIAFEILSNIINNSSNNHEKALKESNLLPRLLLIPEFIKNSKQLYVSKTAARFLFNFLSHSKILFSKQIQRNNSQTSENKILITSKEKNQNNQPQEKSNFLLISPINSNSNKNNSTYINNVNVNINEKEKDHNKTNSNHNGTNSMQQINVNKKSRSRDRYRYRYRYGYGSQKKQTKGNFKLLGSADNHFTTKEISILLQILSSSTVDRIVLVLVSGCLTCLISKGNGRQREKMQRSLIDQGGVPTLMKLVTPFNPNSSDVLKYFVVKILSILSEDVSNFDSLFAYGILPVVMLIKLSKSPKVVSKVISFISNIAKYPDETRLIQGQPIIPRLLSIFTTKLPIKVQIKTLKTLANFVRLPHLIDHLLDCDCLTIFDLLSKYKDKQLSTLAKMAKKPLVERWSKREKERLERERKQLEKVMLDPNWSKENDFSNNKEKIELNEIEKQKGYKNILNKNNDHLNNKK</sequence>
<dbReference type="InterPro" id="IPR011011">
    <property type="entry name" value="Znf_FYVE_PHD"/>
</dbReference>
<dbReference type="InterPro" id="IPR000306">
    <property type="entry name" value="Znf_FYVE"/>
</dbReference>
<dbReference type="Gene3D" id="3.30.40.10">
    <property type="entry name" value="Zinc/RING finger domain, C3HC4 (zinc finger)"/>
    <property type="match status" value="1"/>
</dbReference>
<evidence type="ECO:0000256" key="2">
    <source>
        <dbReference type="ARBA" id="ARBA00022771"/>
    </source>
</evidence>
<dbReference type="InterPro" id="IPR016024">
    <property type="entry name" value="ARM-type_fold"/>
</dbReference>
<dbReference type="Gene3D" id="1.25.10.10">
    <property type="entry name" value="Leucine-rich Repeat Variant"/>
    <property type="match status" value="1"/>
</dbReference>
<dbReference type="PANTHER" id="PTHR39490:SF8">
    <property type="entry name" value="ZINC FINGER FYVE DOMAIN-CONTAINING PROTEIN 21"/>
    <property type="match status" value="1"/>
</dbReference>
<reference evidence="7" key="1">
    <citation type="submission" date="2022-08" db="EMBL/GenBank/DDBJ databases">
        <title>Novel sulfate-reducing endosymbionts in the free-living metamonad Anaeramoeba.</title>
        <authorList>
            <person name="Jerlstrom-Hultqvist J."/>
            <person name="Cepicka I."/>
            <person name="Gallot-Lavallee L."/>
            <person name="Salas-Leiva D."/>
            <person name="Curtis B.A."/>
            <person name="Zahonova K."/>
            <person name="Pipaliya S."/>
            <person name="Dacks J."/>
            <person name="Roger A.J."/>
        </authorList>
    </citation>
    <scope>NUCLEOTIDE SEQUENCE</scope>
    <source>
        <strain evidence="7">Schooner1</strain>
    </source>
</reference>
<evidence type="ECO:0000313" key="8">
    <source>
        <dbReference type="Proteomes" id="UP001150062"/>
    </source>
</evidence>
<dbReference type="InterPro" id="IPR011989">
    <property type="entry name" value="ARM-like"/>
</dbReference>
<keyword evidence="3" id="KW-0862">Zinc</keyword>
<gene>
    <name evidence="7" type="ORF">M0813_26709</name>
</gene>